<dbReference type="GO" id="GO:0032259">
    <property type="term" value="P:methylation"/>
    <property type="evidence" value="ECO:0007669"/>
    <property type="project" value="UniProtKB-KW"/>
</dbReference>
<dbReference type="SUPFAM" id="SSF47676">
    <property type="entry name" value="Conserved domain common to transcription factors TFIIS, elongin A, CRSP70"/>
    <property type="match status" value="1"/>
</dbReference>
<evidence type="ECO:0000313" key="20">
    <source>
        <dbReference type="Proteomes" id="UP000559256"/>
    </source>
</evidence>
<keyword evidence="6" id="KW-0678">Repressor</keyword>
<dbReference type="CDD" id="cd19172">
    <property type="entry name" value="SET_SETD2"/>
    <property type="match status" value="1"/>
</dbReference>
<comment type="caution">
    <text evidence="19">The sequence shown here is derived from an EMBL/GenBank/DDBJ whole genome shotgun (WGS) entry which is preliminary data.</text>
</comment>
<feature type="compositionally biased region" description="Basic and acidic residues" evidence="15">
    <location>
        <begin position="619"/>
        <end position="663"/>
    </location>
</feature>
<evidence type="ECO:0000259" key="18">
    <source>
        <dbReference type="PROSITE" id="PS51215"/>
    </source>
</evidence>
<sequence>MSTTASTHAVKDEPDTPPPVKTEDVDMKPALDTSRSGTTTPALPLPALSNDVKKEDPDRKSSTPPVASSSNSRKPIKAPPQLIGDLPIARDEAMSTFKEMLDNWYQFKSLGRSREFMESMTCDCVFDPSSDHPEVACGHNSECINRLTQVECLPDDCRCRDYCQNQRFQKKEYANIQVVKTEMKGFGLRAEVDIPKDTFIYEYVGDVVNNTQFKKRMRDYANEGIQHFYFMMLQKDEFIDATKNGGIGRFANHSCNPNCYVAKWTIGKFVRMGIFSKRHIQKDEELTFNYNVDRYGHQAQTCYCGEPNCVGYIGGKTQTDISTMDELYLDALGITDEADLMELKGTKKKKGKKIDDPDFMPQMKPVVEKEVPKVIQAMYQTSSKKVLSKLLTRLKITEDPAPLRQAIRLRGYSCMKVILEDNADEPELVILALECMTKWPSISRNKIEDSQVTTPVKQFTESENEQVKGWATKLHDQWQTLEIAYRIPKRQWVAGAPEEEETVLIMPSEASVSTWQSSTFENTYTRPEFNPKKRPRVNTEDKALDPQDKPVWDNKRGEWITPRELEEERKKMEKFEEARELAEKRKLKQAAAVEAIIAAAAKEREAAQVAALAEAAAAAEKEKKRLEAEEKRKASGGSKRRDKEKEKPREKKKKTVPDEEKEKYKEKKLLKLISPVVVNVLSKHKEIREHEKFKKFAKELSEKVAEREKKSSAYRHGKLDQLSEEKLKKIKAYAKEYCTKLLAKMHGKSRRPSSSTNGHVRASSSTLVDTPVSAADTPNSGDLPTRVAGIDLQENEVDMDMDQDVEMDVDSDSDSDADGDGDGDGDGEPDAGAGPSGFREHDDDNDAQTHFSPKTPPLPLPS</sequence>
<dbReference type="AlphaFoldDB" id="A0A8H5C0L2"/>
<dbReference type="SUPFAM" id="SSF82199">
    <property type="entry name" value="SET domain"/>
    <property type="match status" value="1"/>
</dbReference>
<dbReference type="Proteomes" id="UP000559256">
    <property type="component" value="Unassembled WGS sequence"/>
</dbReference>
<dbReference type="InterPro" id="IPR013257">
    <property type="entry name" value="SRI"/>
</dbReference>
<keyword evidence="20" id="KW-1185">Reference proteome</keyword>
<dbReference type="Gene3D" id="1.10.1740.100">
    <property type="entry name" value="Set2, Rpb1 interacting domain"/>
    <property type="match status" value="1"/>
</dbReference>
<dbReference type="Pfam" id="PF17907">
    <property type="entry name" value="AWS"/>
    <property type="match status" value="1"/>
</dbReference>
<dbReference type="GO" id="GO:0140955">
    <property type="term" value="F:histone H3K36 trimethyltransferase activity"/>
    <property type="evidence" value="ECO:0007669"/>
    <property type="project" value="UniProtKB-EC"/>
</dbReference>
<evidence type="ECO:0000256" key="14">
    <source>
        <dbReference type="ARBA" id="ARBA00047545"/>
    </source>
</evidence>
<dbReference type="PROSITE" id="PS51215">
    <property type="entry name" value="AWS"/>
    <property type="match status" value="1"/>
</dbReference>
<reference evidence="19 20" key="1">
    <citation type="journal article" date="2020" name="ISME J.">
        <title>Uncovering the hidden diversity of litter-decomposition mechanisms in mushroom-forming fungi.</title>
        <authorList>
            <person name="Floudas D."/>
            <person name="Bentzer J."/>
            <person name="Ahren D."/>
            <person name="Johansson T."/>
            <person name="Persson P."/>
            <person name="Tunlid A."/>
        </authorList>
    </citation>
    <scope>NUCLEOTIDE SEQUENCE [LARGE SCALE GENOMIC DNA]</scope>
    <source>
        <strain evidence="19 20">CBS 291.85</strain>
    </source>
</reference>
<evidence type="ECO:0000259" key="16">
    <source>
        <dbReference type="PROSITE" id="PS50280"/>
    </source>
</evidence>
<keyword evidence="5" id="KW-0158">Chromosome</keyword>
<evidence type="ECO:0000256" key="11">
    <source>
        <dbReference type="ARBA" id="ARBA00023163"/>
    </source>
</evidence>
<feature type="compositionally biased region" description="Low complexity" evidence="15">
    <location>
        <begin position="607"/>
        <end position="618"/>
    </location>
</feature>
<evidence type="ECO:0000256" key="6">
    <source>
        <dbReference type="ARBA" id="ARBA00022491"/>
    </source>
</evidence>
<dbReference type="EC" id="2.1.1.359" evidence="3"/>
<dbReference type="InterPro" id="IPR001214">
    <property type="entry name" value="SET_dom"/>
</dbReference>
<feature type="compositionally biased region" description="Acidic residues" evidence="15">
    <location>
        <begin position="793"/>
        <end position="829"/>
    </location>
</feature>
<dbReference type="PANTHER" id="PTHR22884">
    <property type="entry name" value="SET DOMAIN PROTEINS"/>
    <property type="match status" value="1"/>
</dbReference>
<evidence type="ECO:0000256" key="8">
    <source>
        <dbReference type="ARBA" id="ARBA00022679"/>
    </source>
</evidence>
<comment type="catalytic activity">
    <reaction evidence="14">
        <text>L-lysyl(36)-[histone H3] + 3 S-adenosyl-L-methionine = N(6),N(6),N(6)-trimethyl-L-lysyl(36)-[histone H3] + 3 S-adenosyl-L-homocysteine + 3 H(+)</text>
        <dbReference type="Rhea" id="RHEA:60324"/>
        <dbReference type="Rhea" id="RHEA-COMP:9785"/>
        <dbReference type="Rhea" id="RHEA-COMP:15536"/>
        <dbReference type="ChEBI" id="CHEBI:15378"/>
        <dbReference type="ChEBI" id="CHEBI:29969"/>
        <dbReference type="ChEBI" id="CHEBI:57856"/>
        <dbReference type="ChEBI" id="CHEBI:59789"/>
        <dbReference type="ChEBI" id="CHEBI:61961"/>
        <dbReference type="EC" id="2.1.1.359"/>
    </reaction>
</comment>
<dbReference type="InterPro" id="IPR038190">
    <property type="entry name" value="SRI_sf"/>
</dbReference>
<feature type="region of interest" description="Disordered" evidence="15">
    <location>
        <begin position="1"/>
        <end position="82"/>
    </location>
</feature>
<feature type="compositionally biased region" description="Basic and acidic residues" evidence="15">
    <location>
        <begin position="537"/>
        <end position="556"/>
    </location>
</feature>
<proteinExistence type="predicted"/>
<keyword evidence="11" id="KW-0804">Transcription</keyword>
<keyword evidence="8" id="KW-0808">Transferase</keyword>
<dbReference type="SMART" id="SM00570">
    <property type="entry name" value="AWS"/>
    <property type="match status" value="1"/>
</dbReference>
<feature type="region of interest" description="Disordered" evidence="15">
    <location>
        <begin position="522"/>
        <end position="556"/>
    </location>
</feature>
<keyword evidence="12" id="KW-0539">Nucleus</keyword>
<feature type="compositionally biased region" description="Basic and acidic residues" evidence="15">
    <location>
        <begin position="51"/>
        <end position="61"/>
    </location>
</feature>
<keyword evidence="9" id="KW-0949">S-adenosyl-L-methionine</keyword>
<dbReference type="SMART" id="SM00317">
    <property type="entry name" value="SET"/>
    <property type="match status" value="1"/>
</dbReference>
<feature type="domain" description="SET" evidence="16">
    <location>
        <begin position="174"/>
        <end position="291"/>
    </location>
</feature>
<feature type="compositionally biased region" description="Low complexity" evidence="15">
    <location>
        <begin position="62"/>
        <end position="72"/>
    </location>
</feature>
<evidence type="ECO:0000256" key="9">
    <source>
        <dbReference type="ARBA" id="ARBA00022691"/>
    </source>
</evidence>
<dbReference type="InterPro" id="IPR050777">
    <property type="entry name" value="SET2_Histone-Lys_MeTrsfase"/>
</dbReference>
<feature type="domain" description="Post-SET" evidence="17">
    <location>
        <begin position="298"/>
        <end position="314"/>
    </location>
</feature>
<dbReference type="InterPro" id="IPR046341">
    <property type="entry name" value="SET_dom_sf"/>
</dbReference>
<dbReference type="SMART" id="SM00508">
    <property type="entry name" value="PostSET"/>
    <property type="match status" value="1"/>
</dbReference>
<evidence type="ECO:0000256" key="7">
    <source>
        <dbReference type="ARBA" id="ARBA00022603"/>
    </source>
</evidence>
<dbReference type="OrthoDB" id="422362at2759"/>
<dbReference type="InterPro" id="IPR003616">
    <property type="entry name" value="Post-SET_dom"/>
</dbReference>
<evidence type="ECO:0000256" key="4">
    <source>
        <dbReference type="ARBA" id="ARBA00018028"/>
    </source>
</evidence>
<evidence type="ECO:0000256" key="2">
    <source>
        <dbReference type="ARBA" id="ARBA00004286"/>
    </source>
</evidence>
<keyword evidence="10" id="KW-0805">Transcription regulation</keyword>
<evidence type="ECO:0000313" key="19">
    <source>
        <dbReference type="EMBL" id="KAF5332929.1"/>
    </source>
</evidence>
<evidence type="ECO:0000256" key="3">
    <source>
        <dbReference type="ARBA" id="ARBA00012178"/>
    </source>
</evidence>
<dbReference type="Gene3D" id="2.170.270.10">
    <property type="entry name" value="SET domain"/>
    <property type="match status" value="1"/>
</dbReference>
<dbReference type="Pfam" id="PF08236">
    <property type="entry name" value="SRI"/>
    <property type="match status" value="1"/>
</dbReference>
<evidence type="ECO:0000259" key="17">
    <source>
        <dbReference type="PROSITE" id="PS50868"/>
    </source>
</evidence>
<dbReference type="Pfam" id="PF00856">
    <property type="entry name" value="SET"/>
    <property type="match status" value="1"/>
</dbReference>
<protein>
    <recommendedName>
        <fullName evidence="4">Histone-lysine N-methyltransferase, H3 lysine-36 specific</fullName>
        <ecNumber evidence="3">2.1.1.359</ecNumber>
    </recommendedName>
    <alternativeName>
        <fullName evidence="13">SET domain-containing protein 2</fullName>
    </alternativeName>
</protein>
<evidence type="ECO:0000256" key="5">
    <source>
        <dbReference type="ARBA" id="ARBA00022454"/>
    </source>
</evidence>
<dbReference type="EMBL" id="JAACJM010000299">
    <property type="protein sequence ID" value="KAF5332929.1"/>
    <property type="molecule type" value="Genomic_DNA"/>
</dbReference>
<feature type="compositionally biased region" description="Polar residues" evidence="15">
    <location>
        <begin position="752"/>
        <end position="768"/>
    </location>
</feature>
<dbReference type="PROSITE" id="PS50280">
    <property type="entry name" value="SET"/>
    <property type="match status" value="1"/>
</dbReference>
<accession>A0A8H5C0L2</accession>
<gene>
    <name evidence="19" type="ORF">D9758_015955</name>
</gene>
<feature type="region of interest" description="Disordered" evidence="15">
    <location>
        <begin position="607"/>
        <end position="663"/>
    </location>
</feature>
<feature type="region of interest" description="Disordered" evidence="15">
    <location>
        <begin position="744"/>
        <end position="862"/>
    </location>
</feature>
<dbReference type="GO" id="GO:0005634">
    <property type="term" value="C:nucleus"/>
    <property type="evidence" value="ECO:0007669"/>
    <property type="project" value="UniProtKB-SubCell"/>
</dbReference>
<dbReference type="GO" id="GO:0006355">
    <property type="term" value="P:regulation of DNA-templated transcription"/>
    <property type="evidence" value="ECO:0007669"/>
    <property type="project" value="InterPro"/>
</dbReference>
<dbReference type="InterPro" id="IPR006560">
    <property type="entry name" value="AWS_dom"/>
</dbReference>
<comment type="subcellular location">
    <subcellularLocation>
        <location evidence="2">Chromosome</location>
    </subcellularLocation>
    <subcellularLocation>
        <location evidence="1">Nucleus</location>
    </subcellularLocation>
</comment>
<dbReference type="PROSITE" id="PS51568">
    <property type="entry name" value="SAM_MT43_SET2_1"/>
    <property type="match status" value="1"/>
</dbReference>
<dbReference type="InterPro" id="IPR025788">
    <property type="entry name" value="Set2_fungi"/>
</dbReference>
<dbReference type="PROSITE" id="PS50868">
    <property type="entry name" value="POST_SET"/>
    <property type="match status" value="1"/>
</dbReference>
<dbReference type="GO" id="GO:0005694">
    <property type="term" value="C:chromosome"/>
    <property type="evidence" value="ECO:0007669"/>
    <property type="project" value="UniProtKB-SubCell"/>
</dbReference>
<dbReference type="InterPro" id="IPR044437">
    <property type="entry name" value="SETD2/Set2_SET"/>
</dbReference>
<evidence type="ECO:0000256" key="13">
    <source>
        <dbReference type="ARBA" id="ARBA00030091"/>
    </source>
</evidence>
<feature type="domain" description="AWS" evidence="18">
    <location>
        <begin position="117"/>
        <end position="172"/>
    </location>
</feature>
<dbReference type="InterPro" id="IPR035441">
    <property type="entry name" value="TFIIS/LEDGF_dom_sf"/>
</dbReference>
<evidence type="ECO:0000256" key="12">
    <source>
        <dbReference type="ARBA" id="ARBA00023242"/>
    </source>
</evidence>
<organism evidence="19 20">
    <name type="scientific">Tetrapyrgos nigripes</name>
    <dbReference type="NCBI Taxonomy" id="182062"/>
    <lineage>
        <taxon>Eukaryota</taxon>
        <taxon>Fungi</taxon>
        <taxon>Dikarya</taxon>
        <taxon>Basidiomycota</taxon>
        <taxon>Agaricomycotina</taxon>
        <taxon>Agaricomycetes</taxon>
        <taxon>Agaricomycetidae</taxon>
        <taxon>Agaricales</taxon>
        <taxon>Marasmiineae</taxon>
        <taxon>Marasmiaceae</taxon>
        <taxon>Tetrapyrgos</taxon>
    </lineage>
</organism>
<evidence type="ECO:0000256" key="10">
    <source>
        <dbReference type="ARBA" id="ARBA00023015"/>
    </source>
</evidence>
<evidence type="ECO:0000256" key="1">
    <source>
        <dbReference type="ARBA" id="ARBA00004123"/>
    </source>
</evidence>
<name>A0A8H5C0L2_9AGAR</name>
<keyword evidence="7" id="KW-0489">Methyltransferase</keyword>
<evidence type="ECO:0000256" key="15">
    <source>
        <dbReference type="SAM" id="MobiDB-lite"/>
    </source>
</evidence>